<evidence type="ECO:0000313" key="2">
    <source>
        <dbReference type="Proteomes" id="UP000290958"/>
    </source>
</evidence>
<organism evidence="1 2">
    <name type="scientific">Sphingobium fluviale</name>
    <dbReference type="NCBI Taxonomy" id="2506423"/>
    <lineage>
        <taxon>Bacteria</taxon>
        <taxon>Pseudomonadati</taxon>
        <taxon>Pseudomonadota</taxon>
        <taxon>Alphaproteobacteria</taxon>
        <taxon>Sphingomonadales</taxon>
        <taxon>Sphingomonadaceae</taxon>
        <taxon>Sphingobium</taxon>
    </lineage>
</organism>
<name>A0A4V1N375_9SPHN</name>
<dbReference type="AlphaFoldDB" id="A0A4V1N375"/>
<sequence>MDPLAEFALDDDASGEEAALAEASCALVLGRLDGLVAGLSDDEKTLFCMHLLRKTLITALLQSGFTDAEMRFDHWFAGLSC</sequence>
<dbReference type="OrthoDB" id="7502754at2"/>
<dbReference type="EMBL" id="SBKP01000017">
    <property type="protein sequence ID" value="RXR25995.1"/>
    <property type="molecule type" value="Genomic_DNA"/>
</dbReference>
<dbReference type="RefSeq" id="WP_129405083.1">
    <property type="nucleotide sequence ID" value="NZ_SBKP01000017.1"/>
</dbReference>
<dbReference type="Proteomes" id="UP000290958">
    <property type="component" value="Unassembled WGS sequence"/>
</dbReference>
<gene>
    <name evidence="1" type="ORF">EQG66_13525</name>
</gene>
<accession>A0A4V1N375</accession>
<keyword evidence="2" id="KW-1185">Reference proteome</keyword>
<proteinExistence type="predicted"/>
<evidence type="ECO:0000313" key="1">
    <source>
        <dbReference type="EMBL" id="RXR25995.1"/>
    </source>
</evidence>
<reference evidence="2" key="1">
    <citation type="submission" date="2019-01" db="EMBL/GenBank/DDBJ databases">
        <title>Cytophagaceae bacterium strain CAR-16.</title>
        <authorList>
            <person name="Chen W.-M."/>
        </authorList>
    </citation>
    <scope>NUCLEOTIDE SEQUENCE [LARGE SCALE GENOMIC DNA]</scope>
    <source>
        <strain evidence="2">CHR27</strain>
    </source>
</reference>
<protein>
    <submittedName>
        <fullName evidence="1">Uncharacterized protein</fullName>
    </submittedName>
</protein>
<comment type="caution">
    <text evidence="1">The sequence shown here is derived from an EMBL/GenBank/DDBJ whole genome shotgun (WGS) entry which is preliminary data.</text>
</comment>